<dbReference type="AlphaFoldDB" id="A0A165Z335"/>
<keyword evidence="2" id="KW-1185">Reference proteome</keyword>
<name>A0A165Z335_9AGAM</name>
<evidence type="ECO:0000313" key="2">
    <source>
        <dbReference type="Proteomes" id="UP000076532"/>
    </source>
</evidence>
<dbReference type="Proteomes" id="UP000076532">
    <property type="component" value="Unassembled WGS sequence"/>
</dbReference>
<proteinExistence type="predicted"/>
<organism evidence="1 2">
    <name type="scientific">Athelia psychrophila</name>
    <dbReference type="NCBI Taxonomy" id="1759441"/>
    <lineage>
        <taxon>Eukaryota</taxon>
        <taxon>Fungi</taxon>
        <taxon>Dikarya</taxon>
        <taxon>Basidiomycota</taxon>
        <taxon>Agaricomycotina</taxon>
        <taxon>Agaricomycetes</taxon>
        <taxon>Agaricomycetidae</taxon>
        <taxon>Atheliales</taxon>
        <taxon>Atheliaceae</taxon>
        <taxon>Athelia</taxon>
    </lineage>
</organism>
<sequence>MSTLIPRDSKRCRENWGKAVLAGFEWCIVFVLMEGMARRSEDVPTMSCISIGSCGSYAASALRVLPSSIPAGEVLWNKVSLYADVEIAGAISLVQRDETERRGHQGSIGCFVDIGLECPEGERHGKASSGHGENRHSCSKLSIPGTNGEALEHGEDVCGYDNNLDSFISRSCAYYVASPSAGWVHFQDPGWHVQRRVTAGLLRTQEKRVHCSPIWCTSPYVLALGASLFLRIHAHILQTRLAILLLFADPEDKVPLQRHCEKARSALLLASDERIPYTSGIPNAGRTALSVACRDPRAAERARSYELILLMQTAMVHASKTQAPVASPWRKVLRGVDTDRFGRRASSASAARHAVYASYNS</sequence>
<reference evidence="1 2" key="1">
    <citation type="journal article" date="2016" name="Mol. Biol. Evol.">
        <title>Comparative Genomics of Early-Diverging Mushroom-Forming Fungi Provides Insights into the Origins of Lignocellulose Decay Capabilities.</title>
        <authorList>
            <person name="Nagy L.G."/>
            <person name="Riley R."/>
            <person name="Tritt A."/>
            <person name="Adam C."/>
            <person name="Daum C."/>
            <person name="Floudas D."/>
            <person name="Sun H."/>
            <person name="Yadav J.S."/>
            <person name="Pangilinan J."/>
            <person name="Larsson K.H."/>
            <person name="Matsuura K."/>
            <person name="Barry K."/>
            <person name="Labutti K."/>
            <person name="Kuo R."/>
            <person name="Ohm R.A."/>
            <person name="Bhattacharya S.S."/>
            <person name="Shirouzu T."/>
            <person name="Yoshinaga Y."/>
            <person name="Martin F.M."/>
            <person name="Grigoriev I.V."/>
            <person name="Hibbett D.S."/>
        </authorList>
    </citation>
    <scope>NUCLEOTIDE SEQUENCE [LARGE SCALE GENOMIC DNA]</scope>
    <source>
        <strain evidence="1 2">CBS 109695</strain>
    </source>
</reference>
<evidence type="ECO:0000313" key="1">
    <source>
        <dbReference type="EMBL" id="KZP10181.1"/>
    </source>
</evidence>
<gene>
    <name evidence="1" type="ORF">FIBSPDRAFT_899956</name>
</gene>
<protein>
    <submittedName>
        <fullName evidence="1">Uncharacterized protein</fullName>
    </submittedName>
</protein>
<accession>A0A165Z335</accession>
<dbReference type="EMBL" id="KV417685">
    <property type="protein sequence ID" value="KZP10181.1"/>
    <property type="molecule type" value="Genomic_DNA"/>
</dbReference>